<name>A0A9K3GT67_HELAN</name>
<dbReference type="AlphaFoldDB" id="A0A9K3GT67"/>
<sequence length="73" mass="8703">MCYNKVLHFVCNLNKFIVELSTINIYRGGLNVKHSKSGELGKHAFNMLENQFFKKKKFRVHINTYRSHFNIKK</sequence>
<protein>
    <submittedName>
        <fullName evidence="1">Uncharacterized protein</fullName>
    </submittedName>
</protein>
<keyword evidence="2" id="KW-1185">Reference proteome</keyword>
<proteinExistence type="predicted"/>
<dbReference type="EMBL" id="MNCJ02000332">
    <property type="protein sequence ID" value="KAF5753429.1"/>
    <property type="molecule type" value="Genomic_DNA"/>
</dbReference>
<comment type="caution">
    <text evidence="1">The sequence shown here is derived from an EMBL/GenBank/DDBJ whole genome shotgun (WGS) entry which is preliminary data.</text>
</comment>
<organism evidence="1 2">
    <name type="scientific">Helianthus annuus</name>
    <name type="common">Common sunflower</name>
    <dbReference type="NCBI Taxonomy" id="4232"/>
    <lineage>
        <taxon>Eukaryota</taxon>
        <taxon>Viridiplantae</taxon>
        <taxon>Streptophyta</taxon>
        <taxon>Embryophyta</taxon>
        <taxon>Tracheophyta</taxon>
        <taxon>Spermatophyta</taxon>
        <taxon>Magnoliopsida</taxon>
        <taxon>eudicotyledons</taxon>
        <taxon>Gunneridae</taxon>
        <taxon>Pentapetalae</taxon>
        <taxon>asterids</taxon>
        <taxon>campanulids</taxon>
        <taxon>Asterales</taxon>
        <taxon>Asteraceae</taxon>
        <taxon>Asteroideae</taxon>
        <taxon>Heliantheae alliance</taxon>
        <taxon>Heliantheae</taxon>
        <taxon>Helianthus</taxon>
    </lineage>
</organism>
<dbReference type="Proteomes" id="UP000215914">
    <property type="component" value="Unassembled WGS sequence"/>
</dbReference>
<reference evidence="1" key="1">
    <citation type="journal article" date="2017" name="Nature">
        <title>The sunflower genome provides insights into oil metabolism, flowering and Asterid evolution.</title>
        <authorList>
            <person name="Badouin H."/>
            <person name="Gouzy J."/>
            <person name="Grassa C.J."/>
            <person name="Murat F."/>
            <person name="Staton S.E."/>
            <person name="Cottret L."/>
            <person name="Lelandais-Briere C."/>
            <person name="Owens G.L."/>
            <person name="Carrere S."/>
            <person name="Mayjonade B."/>
            <person name="Legrand L."/>
            <person name="Gill N."/>
            <person name="Kane N.C."/>
            <person name="Bowers J.E."/>
            <person name="Hubner S."/>
            <person name="Bellec A."/>
            <person name="Berard A."/>
            <person name="Berges H."/>
            <person name="Blanchet N."/>
            <person name="Boniface M.C."/>
            <person name="Brunel D."/>
            <person name="Catrice O."/>
            <person name="Chaidir N."/>
            <person name="Claudel C."/>
            <person name="Donnadieu C."/>
            <person name="Faraut T."/>
            <person name="Fievet G."/>
            <person name="Helmstetter N."/>
            <person name="King M."/>
            <person name="Knapp S.J."/>
            <person name="Lai Z."/>
            <person name="Le Paslier M.C."/>
            <person name="Lippi Y."/>
            <person name="Lorenzon L."/>
            <person name="Mandel J.R."/>
            <person name="Marage G."/>
            <person name="Marchand G."/>
            <person name="Marquand E."/>
            <person name="Bret-Mestries E."/>
            <person name="Morien E."/>
            <person name="Nambeesan S."/>
            <person name="Nguyen T."/>
            <person name="Pegot-Espagnet P."/>
            <person name="Pouilly N."/>
            <person name="Raftis F."/>
            <person name="Sallet E."/>
            <person name="Schiex T."/>
            <person name="Thomas J."/>
            <person name="Vandecasteele C."/>
            <person name="Vares D."/>
            <person name="Vear F."/>
            <person name="Vautrin S."/>
            <person name="Crespi M."/>
            <person name="Mangin B."/>
            <person name="Burke J.M."/>
            <person name="Salse J."/>
            <person name="Munos S."/>
            <person name="Vincourt P."/>
            <person name="Rieseberg L.H."/>
            <person name="Langlade N.B."/>
        </authorList>
    </citation>
    <scope>NUCLEOTIDE SEQUENCE</scope>
    <source>
        <tissue evidence="1">Leaves</tissue>
    </source>
</reference>
<reference evidence="1" key="2">
    <citation type="submission" date="2020-06" db="EMBL/GenBank/DDBJ databases">
        <title>Helianthus annuus Genome sequencing and assembly Release 2.</title>
        <authorList>
            <person name="Gouzy J."/>
            <person name="Langlade N."/>
            <person name="Munos S."/>
        </authorList>
    </citation>
    <scope>NUCLEOTIDE SEQUENCE</scope>
    <source>
        <tissue evidence="1">Leaves</tissue>
    </source>
</reference>
<gene>
    <name evidence="1" type="ORF">HanXRQr2_Chr17g0780041</name>
</gene>
<dbReference type="Gramene" id="mRNA:HanXRQr2_Chr17g0780041">
    <property type="protein sequence ID" value="CDS:HanXRQr2_Chr17g0780041.1"/>
    <property type="gene ID" value="HanXRQr2_Chr17g0780041"/>
</dbReference>
<evidence type="ECO:0000313" key="2">
    <source>
        <dbReference type="Proteomes" id="UP000215914"/>
    </source>
</evidence>
<accession>A0A9K3GT67</accession>
<evidence type="ECO:0000313" key="1">
    <source>
        <dbReference type="EMBL" id="KAF5753429.1"/>
    </source>
</evidence>